<evidence type="ECO:0000256" key="2">
    <source>
        <dbReference type="ARBA" id="ARBA00022692"/>
    </source>
</evidence>
<dbReference type="PROSITE" id="PS51012">
    <property type="entry name" value="ABC_TM2"/>
    <property type="match status" value="1"/>
</dbReference>
<evidence type="ECO:0000256" key="1">
    <source>
        <dbReference type="ARBA" id="ARBA00004141"/>
    </source>
</evidence>
<sequence>MSAIRQSWQVSLRYFRVLARQPAFLLITIVQPLIWLLLFGALFEAVTQIPGFGGSGDYLDYLTPGIVVMLAVSSAGWTGMGFVEDINSGVMDRMLVSPAWRGAFNVGSVAQCVVSVLLQTLLIVGLALLMGAAVPHVGVLLLVAALLAAAFASLSNALGVLTRQRESLIGAVSLLLLPLTFLSSALMQLSLAPGWIGTAAKLNPVDWAVVAARDPELLRIGLLVALTLLSGWFATRAFAVYQRSL</sequence>
<keyword evidence="5" id="KW-0813">Transport</keyword>
<keyword evidence="2 5" id="KW-0812">Transmembrane</keyword>
<dbReference type="OrthoDB" id="9255971at2"/>
<dbReference type="Proteomes" id="UP000278962">
    <property type="component" value="Unassembled WGS sequence"/>
</dbReference>
<dbReference type="RefSeq" id="WP_121252315.1">
    <property type="nucleotide sequence ID" value="NZ_RBIL01000001.1"/>
</dbReference>
<dbReference type="AlphaFoldDB" id="A0A660LIL4"/>
<dbReference type="PANTHER" id="PTHR43229">
    <property type="entry name" value="NODULATION PROTEIN J"/>
    <property type="match status" value="1"/>
</dbReference>
<gene>
    <name evidence="7" type="ORF">C8N24_3718</name>
</gene>
<keyword evidence="8" id="KW-1185">Reference proteome</keyword>
<dbReference type="PIRSF" id="PIRSF006648">
    <property type="entry name" value="DrrB"/>
    <property type="match status" value="1"/>
</dbReference>
<organism evidence="7 8">
    <name type="scientific">Solirubrobacter pauli</name>
    <dbReference type="NCBI Taxonomy" id="166793"/>
    <lineage>
        <taxon>Bacteria</taxon>
        <taxon>Bacillati</taxon>
        <taxon>Actinomycetota</taxon>
        <taxon>Thermoleophilia</taxon>
        <taxon>Solirubrobacterales</taxon>
        <taxon>Solirubrobacteraceae</taxon>
        <taxon>Solirubrobacter</taxon>
    </lineage>
</organism>
<reference evidence="7 8" key="1">
    <citation type="submission" date="2018-10" db="EMBL/GenBank/DDBJ databases">
        <title>Genomic Encyclopedia of Archaeal and Bacterial Type Strains, Phase II (KMG-II): from individual species to whole genera.</title>
        <authorList>
            <person name="Goeker M."/>
        </authorList>
    </citation>
    <scope>NUCLEOTIDE SEQUENCE [LARGE SCALE GENOMIC DNA]</scope>
    <source>
        <strain evidence="7 8">DSM 14954</strain>
    </source>
</reference>
<comment type="caution">
    <text evidence="7">The sequence shown here is derived from an EMBL/GenBank/DDBJ whole genome shotgun (WGS) entry which is preliminary data.</text>
</comment>
<feature type="transmembrane region" description="Helical" evidence="5">
    <location>
        <begin position="104"/>
        <end position="133"/>
    </location>
</feature>
<evidence type="ECO:0000256" key="3">
    <source>
        <dbReference type="ARBA" id="ARBA00022989"/>
    </source>
</evidence>
<dbReference type="GO" id="GO:0140359">
    <property type="term" value="F:ABC-type transporter activity"/>
    <property type="evidence" value="ECO:0007669"/>
    <property type="project" value="InterPro"/>
</dbReference>
<protein>
    <recommendedName>
        <fullName evidence="5">Transport permease protein</fullName>
    </recommendedName>
</protein>
<feature type="domain" description="ABC transmembrane type-2" evidence="6">
    <location>
        <begin position="23"/>
        <end position="244"/>
    </location>
</feature>
<accession>A0A660LIL4</accession>
<evidence type="ECO:0000313" key="7">
    <source>
        <dbReference type="EMBL" id="RKQ93843.1"/>
    </source>
</evidence>
<evidence type="ECO:0000256" key="5">
    <source>
        <dbReference type="RuleBase" id="RU361157"/>
    </source>
</evidence>
<dbReference type="InterPro" id="IPR051784">
    <property type="entry name" value="Nod_factor_ABC_transporter"/>
</dbReference>
<dbReference type="InterPro" id="IPR013525">
    <property type="entry name" value="ABC2_TM"/>
</dbReference>
<evidence type="ECO:0000256" key="4">
    <source>
        <dbReference type="ARBA" id="ARBA00023136"/>
    </source>
</evidence>
<dbReference type="GO" id="GO:0043190">
    <property type="term" value="C:ATP-binding cassette (ABC) transporter complex"/>
    <property type="evidence" value="ECO:0007669"/>
    <property type="project" value="InterPro"/>
</dbReference>
<feature type="transmembrane region" description="Helical" evidence="5">
    <location>
        <begin position="168"/>
        <end position="197"/>
    </location>
</feature>
<dbReference type="Pfam" id="PF01061">
    <property type="entry name" value="ABC2_membrane"/>
    <property type="match status" value="1"/>
</dbReference>
<dbReference type="InterPro" id="IPR047817">
    <property type="entry name" value="ABC2_TM_bact-type"/>
</dbReference>
<dbReference type="EMBL" id="RBIL01000001">
    <property type="protein sequence ID" value="RKQ93843.1"/>
    <property type="molecule type" value="Genomic_DNA"/>
</dbReference>
<dbReference type="PRINTS" id="PR00164">
    <property type="entry name" value="ABC2TRNSPORT"/>
</dbReference>
<name>A0A660LIL4_9ACTN</name>
<feature type="transmembrane region" description="Helical" evidence="5">
    <location>
        <begin position="63"/>
        <end position="83"/>
    </location>
</feature>
<feature type="transmembrane region" description="Helical" evidence="5">
    <location>
        <begin position="139"/>
        <end position="161"/>
    </location>
</feature>
<evidence type="ECO:0000259" key="6">
    <source>
        <dbReference type="PROSITE" id="PS51012"/>
    </source>
</evidence>
<comment type="subcellular location">
    <subcellularLocation>
        <location evidence="5">Cell membrane</location>
        <topology evidence="5">Multi-pass membrane protein</topology>
    </subcellularLocation>
    <subcellularLocation>
        <location evidence="1">Membrane</location>
        <topology evidence="1">Multi-pass membrane protein</topology>
    </subcellularLocation>
</comment>
<keyword evidence="3 5" id="KW-1133">Transmembrane helix</keyword>
<feature type="transmembrane region" description="Helical" evidence="5">
    <location>
        <begin position="23"/>
        <end position="43"/>
    </location>
</feature>
<comment type="similarity">
    <text evidence="5">Belongs to the ABC-2 integral membrane protein family.</text>
</comment>
<evidence type="ECO:0000313" key="8">
    <source>
        <dbReference type="Proteomes" id="UP000278962"/>
    </source>
</evidence>
<dbReference type="PANTHER" id="PTHR43229:SF2">
    <property type="entry name" value="NODULATION PROTEIN J"/>
    <property type="match status" value="1"/>
</dbReference>
<keyword evidence="4 5" id="KW-0472">Membrane</keyword>
<proteinExistence type="inferred from homology"/>
<dbReference type="InterPro" id="IPR000412">
    <property type="entry name" value="ABC_2_transport"/>
</dbReference>
<keyword evidence="5" id="KW-1003">Cell membrane</keyword>
<feature type="transmembrane region" description="Helical" evidence="5">
    <location>
        <begin position="217"/>
        <end position="239"/>
    </location>
</feature>